<dbReference type="Proteomes" id="UP001189429">
    <property type="component" value="Unassembled WGS sequence"/>
</dbReference>
<gene>
    <name evidence="2" type="ORF">PCOR1329_LOCUS56009</name>
</gene>
<evidence type="ECO:0000313" key="3">
    <source>
        <dbReference type="Proteomes" id="UP001189429"/>
    </source>
</evidence>
<comment type="caution">
    <text evidence="2">The sequence shown here is derived from an EMBL/GenBank/DDBJ whole genome shotgun (WGS) entry which is preliminary data.</text>
</comment>
<protein>
    <submittedName>
        <fullName evidence="2">Uncharacterized protein</fullName>
    </submittedName>
</protein>
<organism evidence="2 3">
    <name type="scientific">Prorocentrum cordatum</name>
    <dbReference type="NCBI Taxonomy" id="2364126"/>
    <lineage>
        <taxon>Eukaryota</taxon>
        <taxon>Sar</taxon>
        <taxon>Alveolata</taxon>
        <taxon>Dinophyceae</taxon>
        <taxon>Prorocentrales</taxon>
        <taxon>Prorocentraceae</taxon>
        <taxon>Prorocentrum</taxon>
    </lineage>
</organism>
<sequence length="188" mass="19317">RTPSLCPTVRAASICKGPRGARNRASTPVVRRSRRQDLEGPAERTLSKAAASLARAGLAGAAEALWGQVARRVPGARALGALPVVGVVLALGQIRDMGADGMVREFQGGRAYLPPSAYSAELDPEPSLEGLLDLVREVGGQTLAQVADRGAALARSASAGAQDLGGPGARSCEDLWGHALRLAGVRVP</sequence>
<evidence type="ECO:0000313" key="2">
    <source>
        <dbReference type="EMBL" id="CAK0869750.1"/>
    </source>
</evidence>
<keyword evidence="3" id="KW-1185">Reference proteome</keyword>
<evidence type="ECO:0000256" key="1">
    <source>
        <dbReference type="SAM" id="MobiDB-lite"/>
    </source>
</evidence>
<proteinExistence type="predicted"/>
<feature type="region of interest" description="Disordered" evidence="1">
    <location>
        <begin position="18"/>
        <end position="44"/>
    </location>
</feature>
<accession>A0ABN9V9V9</accession>
<feature type="compositionally biased region" description="Basic and acidic residues" evidence="1">
    <location>
        <begin position="35"/>
        <end position="44"/>
    </location>
</feature>
<reference evidence="2" key="1">
    <citation type="submission" date="2023-10" db="EMBL/GenBank/DDBJ databases">
        <authorList>
            <person name="Chen Y."/>
            <person name="Shah S."/>
            <person name="Dougan E. K."/>
            <person name="Thang M."/>
            <person name="Chan C."/>
        </authorList>
    </citation>
    <scope>NUCLEOTIDE SEQUENCE [LARGE SCALE GENOMIC DNA]</scope>
</reference>
<dbReference type="EMBL" id="CAUYUJ010016881">
    <property type="protein sequence ID" value="CAK0869750.1"/>
    <property type="molecule type" value="Genomic_DNA"/>
</dbReference>
<feature type="non-terminal residue" evidence="2">
    <location>
        <position position="1"/>
    </location>
</feature>
<name>A0ABN9V9V9_9DINO</name>